<evidence type="ECO:0000313" key="4">
    <source>
        <dbReference type="Proteomes" id="UP001193680"/>
    </source>
</evidence>
<dbReference type="InterPro" id="IPR036866">
    <property type="entry name" value="RibonucZ/Hydroxyglut_hydro"/>
</dbReference>
<dbReference type="EMBL" id="JACBGI020000018">
    <property type="protein sequence ID" value="MBF6058446.1"/>
    <property type="molecule type" value="Genomic_DNA"/>
</dbReference>
<evidence type="ECO:0000313" key="3">
    <source>
        <dbReference type="EMBL" id="MBF6058446.1"/>
    </source>
</evidence>
<accession>A0ABS0C031</accession>
<dbReference type="SUPFAM" id="SSF56281">
    <property type="entry name" value="Metallo-hydrolase/oxidoreductase"/>
    <property type="match status" value="1"/>
</dbReference>
<feature type="domain" description="Metallo-beta-lactamase" evidence="2">
    <location>
        <begin position="12"/>
        <end position="171"/>
    </location>
</feature>
<keyword evidence="4" id="KW-1185">Reference proteome</keyword>
<proteinExistence type="predicted"/>
<dbReference type="InterPro" id="IPR044528">
    <property type="entry name" value="POD-like_MBL-fold"/>
</dbReference>
<comment type="caution">
    <text evidence="3">The sequence shown here is derived from an EMBL/GenBank/DDBJ whole genome shotgun (WGS) entry which is preliminary data.</text>
</comment>
<dbReference type="Proteomes" id="UP001193680">
    <property type="component" value="Unassembled WGS sequence"/>
</dbReference>
<dbReference type="Pfam" id="PF00753">
    <property type="entry name" value="Lactamase_B"/>
    <property type="match status" value="1"/>
</dbReference>
<evidence type="ECO:0000259" key="2">
    <source>
        <dbReference type="SMART" id="SM00849"/>
    </source>
</evidence>
<keyword evidence="1" id="KW-0479">Metal-binding</keyword>
<name>A0ABS0C031_9GAMM</name>
<dbReference type="RefSeq" id="WP_185978591.1">
    <property type="nucleotide sequence ID" value="NZ_JACBGI020000018.1"/>
</dbReference>
<evidence type="ECO:0000256" key="1">
    <source>
        <dbReference type="ARBA" id="ARBA00022723"/>
    </source>
</evidence>
<dbReference type="SMART" id="SM00849">
    <property type="entry name" value="Lactamase_B"/>
    <property type="match status" value="1"/>
</dbReference>
<protein>
    <submittedName>
        <fullName evidence="3">MBL fold metallo-hydrolase</fullName>
    </submittedName>
</protein>
<sequence>MKIRQLFDYDTWTYTYLVWDEETKEAAVIDSVIEQVDRDMQHIEELGLKVKYLLETHIHADHITGAGPLRKRTGAEIVVHKNSGSACADVLAIEGDKFTLGNQEISVLHTPGHTNNDITYLIDGAAFTGDTLLVRDCGRTDFQLGSNEEMYNSLTEKLFKLPAETMVFPAHDYKGFTQSTIGEEQEYNVRAGSGKSFEDFSTIMDNLNLPNPKRLDISVPGNLKCGNISDDSAA</sequence>
<dbReference type="InterPro" id="IPR051682">
    <property type="entry name" value="Mito_Persulfide_Diox"/>
</dbReference>
<organism evidence="3 4">
    <name type="scientific">Thiomicrorhabdus heinhorstiae</name>
    <dbReference type="NCBI Taxonomy" id="2748010"/>
    <lineage>
        <taxon>Bacteria</taxon>
        <taxon>Pseudomonadati</taxon>
        <taxon>Pseudomonadota</taxon>
        <taxon>Gammaproteobacteria</taxon>
        <taxon>Thiotrichales</taxon>
        <taxon>Piscirickettsiaceae</taxon>
        <taxon>Thiomicrorhabdus</taxon>
    </lineage>
</organism>
<reference evidence="3 4" key="1">
    <citation type="submission" date="2020-11" db="EMBL/GenBank/DDBJ databases">
        <title>Sulfur oxidizing isolate from Hospital Hole Sinkhole.</title>
        <authorList>
            <person name="Scott K.M."/>
        </authorList>
    </citation>
    <scope>NUCLEOTIDE SEQUENCE [LARGE SCALE GENOMIC DNA]</scope>
    <source>
        <strain evidence="3 4">HH1</strain>
    </source>
</reference>
<dbReference type="Gene3D" id="3.60.15.10">
    <property type="entry name" value="Ribonuclease Z/Hydroxyacylglutathione hydrolase-like"/>
    <property type="match status" value="1"/>
</dbReference>
<dbReference type="PANTHER" id="PTHR43084:SF1">
    <property type="entry name" value="PERSULFIDE DIOXYGENASE ETHE1, MITOCHONDRIAL"/>
    <property type="match status" value="1"/>
</dbReference>
<gene>
    <name evidence="3" type="ORF">H8792_008840</name>
</gene>
<dbReference type="PANTHER" id="PTHR43084">
    <property type="entry name" value="PERSULFIDE DIOXYGENASE ETHE1"/>
    <property type="match status" value="1"/>
</dbReference>
<dbReference type="CDD" id="cd07724">
    <property type="entry name" value="POD-like_MBL-fold"/>
    <property type="match status" value="1"/>
</dbReference>
<dbReference type="InterPro" id="IPR001279">
    <property type="entry name" value="Metallo-B-lactamas"/>
</dbReference>